<dbReference type="PROSITE" id="PS50888">
    <property type="entry name" value="BHLH"/>
    <property type="match status" value="1"/>
</dbReference>
<proteinExistence type="predicted"/>
<name>A0AAD4H8Y3_9FUNG</name>
<dbReference type="InterPro" id="IPR052207">
    <property type="entry name" value="Max-like/E-box_TFs"/>
</dbReference>
<keyword evidence="3" id="KW-0238">DNA-binding</keyword>
<dbReference type="SMART" id="SM00353">
    <property type="entry name" value="HLH"/>
    <property type="match status" value="1"/>
</dbReference>
<protein>
    <recommendedName>
        <fullName evidence="7">BHLH domain-containing protein</fullName>
    </recommendedName>
</protein>
<dbReference type="GO" id="GO:0046983">
    <property type="term" value="F:protein dimerization activity"/>
    <property type="evidence" value="ECO:0007669"/>
    <property type="project" value="InterPro"/>
</dbReference>
<dbReference type="GO" id="GO:0005634">
    <property type="term" value="C:nucleus"/>
    <property type="evidence" value="ECO:0007669"/>
    <property type="project" value="UniProtKB-SubCell"/>
</dbReference>
<evidence type="ECO:0000256" key="1">
    <source>
        <dbReference type="ARBA" id="ARBA00004123"/>
    </source>
</evidence>
<evidence type="ECO:0000313" key="9">
    <source>
        <dbReference type="Proteomes" id="UP001194580"/>
    </source>
</evidence>
<keyword evidence="5" id="KW-0539">Nucleus</keyword>
<feature type="compositionally biased region" description="Polar residues" evidence="6">
    <location>
        <begin position="219"/>
        <end position="231"/>
    </location>
</feature>
<keyword evidence="2" id="KW-0805">Transcription regulation</keyword>
<keyword evidence="4" id="KW-0804">Transcription</keyword>
<dbReference type="PANTHER" id="PTHR15741:SF27">
    <property type="entry name" value="TRANSCRIPTION FACTOR AP-4"/>
    <property type="match status" value="1"/>
</dbReference>
<evidence type="ECO:0000256" key="3">
    <source>
        <dbReference type="ARBA" id="ARBA00023125"/>
    </source>
</evidence>
<feature type="compositionally biased region" description="Low complexity" evidence="6">
    <location>
        <begin position="50"/>
        <end position="62"/>
    </location>
</feature>
<dbReference type="GO" id="GO:0000978">
    <property type="term" value="F:RNA polymerase II cis-regulatory region sequence-specific DNA binding"/>
    <property type="evidence" value="ECO:0007669"/>
    <property type="project" value="TreeGrafter"/>
</dbReference>
<dbReference type="GO" id="GO:0000981">
    <property type="term" value="F:DNA-binding transcription factor activity, RNA polymerase II-specific"/>
    <property type="evidence" value="ECO:0007669"/>
    <property type="project" value="TreeGrafter"/>
</dbReference>
<feature type="domain" description="BHLH" evidence="7">
    <location>
        <begin position="248"/>
        <end position="299"/>
    </location>
</feature>
<feature type="region of interest" description="Disordered" evidence="6">
    <location>
        <begin position="191"/>
        <end position="240"/>
    </location>
</feature>
<dbReference type="Pfam" id="PF00010">
    <property type="entry name" value="HLH"/>
    <property type="match status" value="1"/>
</dbReference>
<evidence type="ECO:0000259" key="7">
    <source>
        <dbReference type="PROSITE" id="PS50888"/>
    </source>
</evidence>
<gene>
    <name evidence="8" type="ORF">BGZ95_005691</name>
</gene>
<evidence type="ECO:0000256" key="5">
    <source>
        <dbReference type="ARBA" id="ARBA00023242"/>
    </source>
</evidence>
<comment type="subcellular location">
    <subcellularLocation>
        <location evidence="1">Nucleus</location>
    </subcellularLocation>
</comment>
<evidence type="ECO:0000313" key="8">
    <source>
        <dbReference type="EMBL" id="KAG0277587.1"/>
    </source>
</evidence>
<evidence type="ECO:0000256" key="6">
    <source>
        <dbReference type="SAM" id="MobiDB-lite"/>
    </source>
</evidence>
<feature type="region of interest" description="Disordered" evidence="6">
    <location>
        <begin position="1"/>
        <end position="177"/>
    </location>
</feature>
<feature type="compositionally biased region" description="Basic and acidic residues" evidence="6">
    <location>
        <begin position="145"/>
        <end position="155"/>
    </location>
</feature>
<dbReference type="Proteomes" id="UP001194580">
    <property type="component" value="Unassembled WGS sequence"/>
</dbReference>
<dbReference type="InterPro" id="IPR011598">
    <property type="entry name" value="bHLH_dom"/>
</dbReference>
<sequence>MGIDPSFEAGSGPARTVKKRKSQTSLHGGHTSRSSGTPPPLPSNAGTIHPSTSSSYVSTSPTGFYESEQMAYFKQGEDSTPPSKKPARRKESSGNDYPYVSSSPHHRTGQRSSHDGHDSGYSAGSGVAARRKTSEPSSYVVSGRHSRDGSEEMVHGNEYNYHPQPHMHHNNGDYSNSMGMNYTAGQNIEGGEAMMPKHHSSNINRHPYSDDQDDPSRALSPQQNNSLNQMQPRGPGKKQPHELLTDAEKKANHIASEQKRRQNIRIGFDSLVEIVPTLSECQRSEALILQKSVDYIQRLLDQKNELKSRVRDLQVNLGENADGDESASEMEFEE</sequence>
<dbReference type="InterPro" id="IPR036638">
    <property type="entry name" value="HLH_DNA-bd_sf"/>
</dbReference>
<dbReference type="EMBL" id="JAAAIL010000263">
    <property type="protein sequence ID" value="KAG0277587.1"/>
    <property type="molecule type" value="Genomic_DNA"/>
</dbReference>
<comment type="caution">
    <text evidence="8">The sequence shown here is derived from an EMBL/GenBank/DDBJ whole genome shotgun (WGS) entry which is preliminary data.</text>
</comment>
<dbReference type="SUPFAM" id="SSF47459">
    <property type="entry name" value="HLH, helix-loop-helix DNA-binding domain"/>
    <property type="match status" value="1"/>
</dbReference>
<evidence type="ECO:0000256" key="4">
    <source>
        <dbReference type="ARBA" id="ARBA00023163"/>
    </source>
</evidence>
<accession>A0AAD4H8Y3</accession>
<reference evidence="8" key="1">
    <citation type="journal article" date="2020" name="Fungal Divers.">
        <title>Resolving the Mortierellaceae phylogeny through synthesis of multi-gene phylogenetics and phylogenomics.</title>
        <authorList>
            <person name="Vandepol N."/>
            <person name="Liber J."/>
            <person name="Desiro A."/>
            <person name="Na H."/>
            <person name="Kennedy M."/>
            <person name="Barry K."/>
            <person name="Grigoriev I.V."/>
            <person name="Miller A.N."/>
            <person name="O'Donnell K."/>
            <person name="Stajich J.E."/>
            <person name="Bonito G."/>
        </authorList>
    </citation>
    <scope>NUCLEOTIDE SEQUENCE</scope>
    <source>
        <strain evidence="8">NRRL 28262</strain>
    </source>
</reference>
<evidence type="ECO:0000256" key="2">
    <source>
        <dbReference type="ARBA" id="ARBA00023015"/>
    </source>
</evidence>
<organism evidence="8 9">
    <name type="scientific">Linnemannia exigua</name>
    <dbReference type="NCBI Taxonomy" id="604196"/>
    <lineage>
        <taxon>Eukaryota</taxon>
        <taxon>Fungi</taxon>
        <taxon>Fungi incertae sedis</taxon>
        <taxon>Mucoromycota</taxon>
        <taxon>Mortierellomycotina</taxon>
        <taxon>Mortierellomycetes</taxon>
        <taxon>Mortierellales</taxon>
        <taxon>Mortierellaceae</taxon>
        <taxon>Linnemannia</taxon>
    </lineage>
</organism>
<dbReference type="AlphaFoldDB" id="A0AAD4H8Y3"/>
<feature type="compositionally biased region" description="Polar residues" evidence="6">
    <location>
        <begin position="23"/>
        <end position="36"/>
    </location>
</feature>
<dbReference type="Gene3D" id="4.10.280.10">
    <property type="entry name" value="Helix-loop-helix DNA-binding domain"/>
    <property type="match status" value="1"/>
</dbReference>
<keyword evidence="9" id="KW-1185">Reference proteome</keyword>
<dbReference type="PANTHER" id="PTHR15741">
    <property type="entry name" value="BASIC HELIX-LOOP-HELIX ZIP TRANSCRIPTION FACTOR"/>
    <property type="match status" value="1"/>
</dbReference>